<feature type="domain" description="Neurotransmitter-gated ion-channel ligand-binding" evidence="6">
    <location>
        <begin position="33"/>
        <end position="233"/>
    </location>
</feature>
<keyword evidence="9" id="KW-1185">Reference proteome</keyword>
<evidence type="ECO:0000259" key="6">
    <source>
        <dbReference type="Pfam" id="PF02931"/>
    </source>
</evidence>
<dbReference type="EMBL" id="JBJQND010000019">
    <property type="protein sequence ID" value="KAL3831897.1"/>
    <property type="molecule type" value="Genomic_DNA"/>
</dbReference>
<evidence type="ECO:0000256" key="5">
    <source>
        <dbReference type="RuleBase" id="RU000687"/>
    </source>
</evidence>
<dbReference type="SUPFAM" id="SSF90112">
    <property type="entry name" value="Neurotransmitter-gated ion-channel transmembrane pore"/>
    <property type="match status" value="1"/>
</dbReference>
<accession>A0ABD3T4W8</accession>
<dbReference type="GO" id="GO:0016020">
    <property type="term" value="C:membrane"/>
    <property type="evidence" value="ECO:0007669"/>
    <property type="project" value="UniProtKB-SubCell"/>
</dbReference>
<keyword evidence="2 5" id="KW-0812">Transmembrane</keyword>
<dbReference type="CDD" id="cd18989">
    <property type="entry name" value="LGIC_ECD_cation"/>
    <property type="match status" value="1"/>
</dbReference>
<evidence type="ECO:0000256" key="3">
    <source>
        <dbReference type="ARBA" id="ARBA00022989"/>
    </source>
</evidence>
<dbReference type="FunFam" id="2.70.170.10:FF:000028">
    <property type="entry name" value="AcetylCholine Receptor"/>
    <property type="match status" value="1"/>
</dbReference>
<keyword evidence="5" id="KW-0813">Transport</keyword>
<dbReference type="PANTHER" id="PTHR18945">
    <property type="entry name" value="NEUROTRANSMITTER GATED ION CHANNEL"/>
    <property type="match status" value="1"/>
</dbReference>
<feature type="domain" description="Neurotransmitter-gated ion-channel transmembrane" evidence="7">
    <location>
        <begin position="240"/>
        <end position="338"/>
    </location>
</feature>
<organism evidence="8 9">
    <name type="scientific">Sinanodonta woodiana</name>
    <name type="common">Chinese pond mussel</name>
    <name type="synonym">Anodonta woodiana</name>
    <dbReference type="NCBI Taxonomy" id="1069815"/>
    <lineage>
        <taxon>Eukaryota</taxon>
        <taxon>Metazoa</taxon>
        <taxon>Spiralia</taxon>
        <taxon>Lophotrochozoa</taxon>
        <taxon>Mollusca</taxon>
        <taxon>Bivalvia</taxon>
        <taxon>Autobranchia</taxon>
        <taxon>Heteroconchia</taxon>
        <taxon>Palaeoheterodonta</taxon>
        <taxon>Unionida</taxon>
        <taxon>Unionoidea</taxon>
        <taxon>Unionidae</taxon>
        <taxon>Unioninae</taxon>
        <taxon>Sinanodonta</taxon>
    </lineage>
</organism>
<keyword evidence="5" id="KW-0732">Signal</keyword>
<dbReference type="Gene3D" id="1.20.58.390">
    <property type="entry name" value="Neurotransmitter-gated ion-channel transmembrane domain"/>
    <property type="match status" value="1"/>
</dbReference>
<feature type="chain" id="PRO_5044527167" evidence="5">
    <location>
        <begin position="25"/>
        <end position="432"/>
    </location>
</feature>
<evidence type="ECO:0000313" key="9">
    <source>
        <dbReference type="Proteomes" id="UP001634394"/>
    </source>
</evidence>
<proteinExistence type="inferred from homology"/>
<dbReference type="Pfam" id="PF02931">
    <property type="entry name" value="Neur_chan_LBD"/>
    <property type="match status" value="1"/>
</dbReference>
<name>A0ABD3T4W8_SINWO</name>
<dbReference type="PROSITE" id="PS00236">
    <property type="entry name" value="NEUROTR_ION_CHANNEL"/>
    <property type="match status" value="1"/>
</dbReference>
<keyword evidence="5" id="KW-0407">Ion channel</keyword>
<dbReference type="SUPFAM" id="SSF63712">
    <property type="entry name" value="Nicotinic receptor ligand binding domain-like"/>
    <property type="match status" value="1"/>
</dbReference>
<evidence type="ECO:0000256" key="2">
    <source>
        <dbReference type="ARBA" id="ARBA00022692"/>
    </source>
</evidence>
<keyword evidence="4 5" id="KW-0472">Membrane</keyword>
<evidence type="ECO:0000256" key="4">
    <source>
        <dbReference type="ARBA" id="ARBA00023136"/>
    </source>
</evidence>
<comment type="similarity">
    <text evidence="5">Belongs to the ligand-gated ion channel (TC 1.A.9) family.</text>
</comment>
<gene>
    <name evidence="8" type="ORF">ACJMK2_023591</name>
</gene>
<comment type="subcellular location">
    <subcellularLocation>
        <location evidence="1">Membrane</location>
        <topology evidence="1">Multi-pass membrane protein</topology>
    </subcellularLocation>
</comment>
<dbReference type="InterPro" id="IPR036719">
    <property type="entry name" value="Neuro-gated_channel_TM_sf"/>
</dbReference>
<evidence type="ECO:0000259" key="7">
    <source>
        <dbReference type="Pfam" id="PF02932"/>
    </source>
</evidence>
<dbReference type="Pfam" id="PF02932">
    <property type="entry name" value="Neur_chan_memb"/>
    <property type="match status" value="1"/>
</dbReference>
<dbReference type="InterPro" id="IPR036734">
    <property type="entry name" value="Neur_chan_lig-bd_sf"/>
</dbReference>
<dbReference type="Gene3D" id="2.70.170.10">
    <property type="entry name" value="Neurotransmitter-gated ion-channel ligand-binding domain"/>
    <property type="match status" value="1"/>
</dbReference>
<dbReference type="InterPro" id="IPR006202">
    <property type="entry name" value="Neur_chan_lig-bd"/>
</dbReference>
<evidence type="ECO:0000313" key="8">
    <source>
        <dbReference type="EMBL" id="KAL3831897.1"/>
    </source>
</evidence>
<sequence length="432" mass="49012">MANRNLYLVLLPILLMEYVPKINAETSDDAKILLNKLFTTDAYNKAVRPSYDQNLPTGIYIDFYLTGVLDFDSQKEELTTSCHLSINWNDHYLKWDPSNYNNTDALFIPQDNVWKPDITLHNGVSEVKGLGSSSLFVIAQSDGSVNWWPYEILKSSCAIDITYFPFDVQTCELKFEAWSYTKEEVQFTDGMNRLIMEEYEENSAWSIVDSNTDTLQGKSDAAVVFTMKLRRKPLFYLLNVIVPVIMLSALNVCIFVLPAESGEKASFSVTVFLSLAVFLTIVTSTLPQNSEKISFFGIYLIIMAGLSTLIVILSLFIIRLNSRDVEADPIPLWLVKLQIIVEVVRCRRRNKIHTTAYNQNGVISGSGDINDSTDTTAVTTNSNLAPSNEDKQDEVTWENVCNALDFIFFWIFFIVTVATTTTMFTIWSRYAK</sequence>
<feature type="transmembrane region" description="Helical" evidence="5">
    <location>
        <begin position="265"/>
        <end position="286"/>
    </location>
</feature>
<dbReference type="InterPro" id="IPR038050">
    <property type="entry name" value="Neuro_actylchol_rec"/>
</dbReference>
<keyword evidence="5" id="KW-0406">Ion transport</keyword>
<dbReference type="AlphaFoldDB" id="A0ABD3T4W8"/>
<reference evidence="8 9" key="1">
    <citation type="submission" date="2024-11" db="EMBL/GenBank/DDBJ databases">
        <title>Chromosome-level genome assembly of the freshwater bivalve Anodonta woodiana.</title>
        <authorList>
            <person name="Chen X."/>
        </authorList>
    </citation>
    <scope>NUCLEOTIDE SEQUENCE [LARGE SCALE GENOMIC DNA]</scope>
    <source>
        <strain evidence="8">MN2024</strain>
        <tissue evidence="8">Gills</tissue>
    </source>
</reference>
<feature type="transmembrane region" description="Helical" evidence="5">
    <location>
        <begin position="407"/>
        <end position="427"/>
    </location>
</feature>
<dbReference type="GO" id="GO:0034220">
    <property type="term" value="P:monoatomic ion transmembrane transport"/>
    <property type="evidence" value="ECO:0007669"/>
    <property type="project" value="UniProtKB-KW"/>
</dbReference>
<feature type="transmembrane region" description="Helical" evidence="5">
    <location>
        <begin position="298"/>
        <end position="318"/>
    </location>
</feature>
<feature type="signal peptide" evidence="5">
    <location>
        <begin position="1"/>
        <end position="24"/>
    </location>
</feature>
<feature type="transmembrane region" description="Helical" evidence="5">
    <location>
        <begin position="234"/>
        <end position="259"/>
    </location>
</feature>
<dbReference type="InterPro" id="IPR018000">
    <property type="entry name" value="Neurotransmitter_ion_chnl_CS"/>
</dbReference>
<evidence type="ECO:0000256" key="1">
    <source>
        <dbReference type="ARBA" id="ARBA00004141"/>
    </source>
</evidence>
<dbReference type="PRINTS" id="PR00252">
    <property type="entry name" value="NRIONCHANNEL"/>
</dbReference>
<comment type="caution">
    <text evidence="8">The sequence shown here is derived from an EMBL/GenBank/DDBJ whole genome shotgun (WGS) entry which is preliminary data.</text>
</comment>
<dbReference type="InterPro" id="IPR006201">
    <property type="entry name" value="Neur_channel"/>
</dbReference>
<protein>
    <submittedName>
        <fullName evidence="8">Uncharacterized protein</fullName>
    </submittedName>
</protein>
<dbReference type="InterPro" id="IPR006029">
    <property type="entry name" value="Neurotrans-gated_channel_TM"/>
</dbReference>
<dbReference type="Proteomes" id="UP001634394">
    <property type="component" value="Unassembled WGS sequence"/>
</dbReference>
<keyword evidence="3 5" id="KW-1133">Transmembrane helix</keyword>
<dbReference type="CDD" id="cd19051">
    <property type="entry name" value="LGIC_TM_cation"/>
    <property type="match status" value="1"/>
</dbReference>